<dbReference type="PANTHER" id="PTHR33711">
    <property type="entry name" value="DIOXYGENASE, PUTATIVE (AFU_ORTHOLOGUE AFUA_2G02910)-RELATED"/>
    <property type="match status" value="1"/>
</dbReference>
<dbReference type="PANTHER" id="PTHR33711:SF7">
    <property type="entry name" value="INTRADIOL RING-CLEAVAGE DIOXYGENASES DOMAIN-CONTAINING PROTEIN-RELATED"/>
    <property type="match status" value="1"/>
</dbReference>
<evidence type="ECO:0000313" key="10">
    <source>
        <dbReference type="Proteomes" id="UP001364224"/>
    </source>
</evidence>
<dbReference type="InterPro" id="IPR000627">
    <property type="entry name" value="Intradiol_dOase_C"/>
</dbReference>
<keyword evidence="3" id="KW-0479">Metal-binding</keyword>
<evidence type="ECO:0000259" key="8">
    <source>
        <dbReference type="Pfam" id="PF04444"/>
    </source>
</evidence>
<evidence type="ECO:0000256" key="3">
    <source>
        <dbReference type="ARBA" id="ARBA00022723"/>
    </source>
</evidence>
<evidence type="ECO:0000256" key="4">
    <source>
        <dbReference type="ARBA" id="ARBA00022964"/>
    </source>
</evidence>
<dbReference type="InterPro" id="IPR050770">
    <property type="entry name" value="Intradiol_RC_Dioxygenase"/>
</dbReference>
<dbReference type="Pfam" id="PF04444">
    <property type="entry name" value="Dioxygenase_N"/>
    <property type="match status" value="1"/>
</dbReference>
<feature type="domain" description="Catechol dioxygenase N-terminal" evidence="8">
    <location>
        <begin position="22"/>
        <end position="96"/>
    </location>
</feature>
<keyword evidence="5 9" id="KW-0560">Oxidoreductase</keyword>
<sequence length="304" mass="34074">MRQFSETELTAAVIRSFDDTPDPRAKFLLQELVKSLHDYVRRTDLTFEEWEYAIDYLTRTGQKCTPIRQEFILLSDVLGVSMLVDAVNHREREGATETTVLGPFYVGEHKVAPHGTDISANLPGDRMFVQSRVTDLEGKPLAGVPVDIWHADDDGFYDSQKASYATEGPSSRARFITDADGRFFFRTILPCSYPIPTDGPVGEMIVQTRRHAMRPAHVHFLVDAPGHQPLITHVFMDGDKYLDSDVVFGVKDELVAKIEKRTDPTMPDGKPAATPWHLMTYEFRMKPGGGSAPKPMMAKATEDA</sequence>
<keyword evidence="4" id="KW-0223">Dioxygenase</keyword>
<organism evidence="9 10">
    <name type="scientific">Bradyrhizobium algeriense</name>
    <dbReference type="NCBI Taxonomy" id="634784"/>
    <lineage>
        <taxon>Bacteria</taxon>
        <taxon>Pseudomonadati</taxon>
        <taxon>Pseudomonadota</taxon>
        <taxon>Alphaproteobacteria</taxon>
        <taxon>Hyphomicrobiales</taxon>
        <taxon>Nitrobacteraceae</taxon>
        <taxon>Bradyrhizobium</taxon>
    </lineage>
</organism>
<dbReference type="Gene3D" id="2.60.130.10">
    <property type="entry name" value="Aromatic compound dioxygenase"/>
    <property type="match status" value="1"/>
</dbReference>
<evidence type="ECO:0000259" key="7">
    <source>
        <dbReference type="Pfam" id="PF00775"/>
    </source>
</evidence>
<comment type="similarity">
    <text evidence="2">Belongs to the intradiol ring-cleavage dioxygenase family.</text>
</comment>
<dbReference type="EMBL" id="JAZHRV010000001">
    <property type="protein sequence ID" value="MEH2557001.1"/>
    <property type="molecule type" value="Genomic_DNA"/>
</dbReference>
<evidence type="ECO:0000256" key="2">
    <source>
        <dbReference type="ARBA" id="ARBA00007825"/>
    </source>
</evidence>
<comment type="caution">
    <text evidence="9">The sequence shown here is derived from an EMBL/GenBank/DDBJ whole genome shotgun (WGS) entry which is preliminary data.</text>
</comment>
<comment type="cofactor">
    <cofactor evidence="1">
        <name>Fe(3+)</name>
        <dbReference type="ChEBI" id="CHEBI:29034"/>
    </cofactor>
</comment>
<dbReference type="GO" id="GO:0047074">
    <property type="term" value="F:4-hydroxycatechol 1,2-dioxygenase activity"/>
    <property type="evidence" value="ECO:0007669"/>
    <property type="project" value="UniProtKB-EC"/>
</dbReference>
<name>A0ABU8BFW8_9BRAD</name>
<dbReference type="EC" id="1.13.11.37" evidence="9"/>
<evidence type="ECO:0000256" key="6">
    <source>
        <dbReference type="ARBA" id="ARBA00023004"/>
    </source>
</evidence>
<evidence type="ECO:0000256" key="1">
    <source>
        <dbReference type="ARBA" id="ARBA00001965"/>
    </source>
</evidence>
<accession>A0ABU8BFW8</accession>
<dbReference type="RefSeq" id="WP_334482654.1">
    <property type="nucleotide sequence ID" value="NZ_JAZHRV010000001.1"/>
</dbReference>
<dbReference type="Proteomes" id="UP001364224">
    <property type="component" value="Unassembled WGS sequence"/>
</dbReference>
<gene>
    <name evidence="9" type="ORF">V1286_004530</name>
</gene>
<dbReference type="SUPFAM" id="SSF49482">
    <property type="entry name" value="Aromatic compound dioxygenase"/>
    <property type="match status" value="1"/>
</dbReference>
<protein>
    <submittedName>
        <fullName evidence="9">Hydroxyquinol 1,2-dioxygenase</fullName>
        <ecNumber evidence="9">1.13.11.37</ecNumber>
    </submittedName>
</protein>
<reference evidence="9 10" key="1">
    <citation type="submission" date="2024-02" db="EMBL/GenBank/DDBJ databases">
        <title>Adaptive strategies in a cosmopolitan and abundant soil bacterium.</title>
        <authorList>
            <person name="Carini P."/>
        </authorList>
    </citation>
    <scope>NUCLEOTIDE SEQUENCE [LARGE SCALE GENOMIC DNA]</scope>
    <source>
        <strain evidence="9 10">AZCC 1608</strain>
    </source>
</reference>
<keyword evidence="6" id="KW-0408">Iron</keyword>
<evidence type="ECO:0000313" key="9">
    <source>
        <dbReference type="EMBL" id="MEH2557001.1"/>
    </source>
</evidence>
<feature type="domain" description="Intradiol ring-cleavage dioxygenases" evidence="7">
    <location>
        <begin position="120"/>
        <end position="264"/>
    </location>
</feature>
<dbReference type="InterPro" id="IPR015889">
    <property type="entry name" value="Intradiol_dOase_core"/>
</dbReference>
<dbReference type="InterPro" id="IPR007535">
    <property type="entry name" value="Catechol_dOase_N"/>
</dbReference>
<keyword evidence="10" id="KW-1185">Reference proteome</keyword>
<dbReference type="Pfam" id="PF00775">
    <property type="entry name" value="Dioxygenase_C"/>
    <property type="match status" value="1"/>
</dbReference>
<evidence type="ECO:0000256" key="5">
    <source>
        <dbReference type="ARBA" id="ARBA00023002"/>
    </source>
</evidence>
<proteinExistence type="inferred from homology"/>